<evidence type="ECO:0000256" key="2">
    <source>
        <dbReference type="ARBA" id="ARBA00009025"/>
    </source>
</evidence>
<organism evidence="19">
    <name type="scientific">Megachasma pelagios</name>
    <dbReference type="NCBI Taxonomy" id="57985"/>
    <lineage>
        <taxon>Eukaryota</taxon>
        <taxon>Metazoa</taxon>
        <taxon>Chordata</taxon>
        <taxon>Craniata</taxon>
        <taxon>Vertebrata</taxon>
        <taxon>Chondrichthyes</taxon>
        <taxon>Elasmobranchii</taxon>
        <taxon>Galeomorphii</taxon>
        <taxon>Galeoidea</taxon>
        <taxon>Lamniformes</taxon>
        <taxon>Megachasmidae</taxon>
        <taxon>Megachasma</taxon>
    </lineage>
</organism>
<keyword evidence="11 16" id="KW-0520">NAD</keyword>
<keyword evidence="14 16" id="KW-0472">Membrane</keyword>
<keyword evidence="9 16" id="KW-0249">Electron transport</keyword>
<comment type="subcellular location">
    <subcellularLocation>
        <location evidence="1 16">Mitochondrion membrane</location>
        <topology evidence="1 16">Multi-pass membrane protein</topology>
    </subcellularLocation>
</comment>
<dbReference type="EMBL" id="KC702506">
    <property type="protein sequence ID" value="AGL13241.1"/>
    <property type="molecule type" value="Genomic_DNA"/>
</dbReference>
<feature type="transmembrane region" description="Helical" evidence="16">
    <location>
        <begin position="229"/>
        <end position="252"/>
    </location>
</feature>
<keyword evidence="12 16" id="KW-0830">Ubiquinone</keyword>
<dbReference type="GO" id="GO:0008137">
    <property type="term" value="F:NADH dehydrogenase (ubiquinone) activity"/>
    <property type="evidence" value="ECO:0007669"/>
    <property type="project" value="UniProtKB-UniRule"/>
</dbReference>
<evidence type="ECO:0000256" key="13">
    <source>
        <dbReference type="ARBA" id="ARBA00023128"/>
    </source>
</evidence>
<feature type="transmembrane region" description="Helical" evidence="16">
    <location>
        <begin position="195"/>
        <end position="217"/>
    </location>
</feature>
<evidence type="ECO:0000256" key="12">
    <source>
        <dbReference type="ARBA" id="ARBA00023075"/>
    </source>
</evidence>
<evidence type="ECO:0000256" key="5">
    <source>
        <dbReference type="ARBA" id="ARBA00022448"/>
    </source>
</evidence>
<feature type="domain" description="NADH:ubiquinone oxidoreductase chain 4 N-terminal" evidence="18">
    <location>
        <begin position="1"/>
        <end position="110"/>
    </location>
</feature>
<feature type="transmembrane region" description="Helical" evidence="16">
    <location>
        <begin position="149"/>
        <end position="168"/>
    </location>
</feature>
<feature type="transmembrane region" description="Helical" evidence="16">
    <location>
        <begin position="258"/>
        <end position="279"/>
    </location>
</feature>
<evidence type="ECO:0000256" key="11">
    <source>
        <dbReference type="ARBA" id="ARBA00023027"/>
    </source>
</evidence>
<evidence type="ECO:0000256" key="15">
    <source>
        <dbReference type="ARBA" id="ARBA00049551"/>
    </source>
</evidence>
<reference evidence="19" key="2">
    <citation type="journal article" date="2014" name="Mitochondrial DNA">
        <title>Complete mitochondrial genome of the megamouth shark Megachasma pelagios (Chondrichthyes, Megachasmidae).</title>
        <authorList>
            <person name="Chang C.H."/>
            <person name="Shao K.T."/>
            <person name="Lin Y.S."/>
            <person name="Chiang W.C."/>
            <person name="Jang-Liaw N.H."/>
        </authorList>
    </citation>
    <scope>NUCLEOTIDE SEQUENCE</scope>
    <source>
        <tissue evidence="19">Muscle</tissue>
    </source>
</reference>
<dbReference type="CTD" id="4538"/>
<evidence type="ECO:0000256" key="3">
    <source>
        <dbReference type="ARBA" id="ARBA00012944"/>
    </source>
</evidence>
<evidence type="ECO:0000256" key="1">
    <source>
        <dbReference type="ARBA" id="ARBA00004225"/>
    </source>
</evidence>
<evidence type="ECO:0000256" key="9">
    <source>
        <dbReference type="ARBA" id="ARBA00022982"/>
    </source>
</evidence>
<keyword evidence="10 16" id="KW-1133">Transmembrane helix</keyword>
<dbReference type="GO" id="GO:0042773">
    <property type="term" value="P:ATP synthesis coupled electron transport"/>
    <property type="evidence" value="ECO:0007669"/>
    <property type="project" value="InterPro"/>
</dbReference>
<comment type="function">
    <text evidence="16">Core subunit of the mitochondrial membrane respiratory chain NADH dehydrogenase (Complex I) which catalyzes electron transfer from NADH through the respiratory chain, using ubiquinone as an electron acceptor. Essential for the catalytic activity and assembly of complex I.</text>
</comment>
<protein>
    <recommendedName>
        <fullName evidence="4 16">NADH-ubiquinone oxidoreductase chain 4</fullName>
        <ecNumber evidence="3 16">7.1.1.2</ecNumber>
    </recommendedName>
</protein>
<feature type="transmembrane region" description="Helical" evidence="16">
    <location>
        <begin position="351"/>
        <end position="370"/>
    </location>
</feature>
<dbReference type="InterPro" id="IPR000260">
    <property type="entry name" value="NADH4_N"/>
</dbReference>
<feature type="domain" description="NADH:quinone oxidoreductase/Mrp antiporter transmembrane" evidence="17">
    <location>
        <begin position="113"/>
        <end position="402"/>
    </location>
</feature>
<evidence type="ECO:0000256" key="14">
    <source>
        <dbReference type="ARBA" id="ARBA00023136"/>
    </source>
</evidence>
<dbReference type="PANTHER" id="PTHR43507">
    <property type="entry name" value="NADH-UBIQUINONE OXIDOREDUCTASE CHAIN 4"/>
    <property type="match status" value="1"/>
</dbReference>
<dbReference type="EC" id="7.1.1.2" evidence="3 16"/>
<dbReference type="Pfam" id="PF00361">
    <property type="entry name" value="Proton_antipo_M"/>
    <property type="match status" value="1"/>
</dbReference>
<feature type="transmembrane region" description="Helical" evidence="16">
    <location>
        <begin position="21"/>
        <end position="42"/>
    </location>
</feature>
<dbReference type="InterPro" id="IPR001750">
    <property type="entry name" value="ND/Mrp_TM"/>
</dbReference>
<dbReference type="InterPro" id="IPR010227">
    <property type="entry name" value="NADH_Q_OxRdtase_chainM/4"/>
</dbReference>
<dbReference type="GO" id="GO:0048039">
    <property type="term" value="F:ubiquinone binding"/>
    <property type="evidence" value="ECO:0007669"/>
    <property type="project" value="TreeGrafter"/>
</dbReference>
<gene>
    <name evidence="19" type="primary">ND4</name>
</gene>
<evidence type="ECO:0000256" key="10">
    <source>
        <dbReference type="ARBA" id="ARBA00022989"/>
    </source>
</evidence>
<evidence type="ECO:0000259" key="17">
    <source>
        <dbReference type="Pfam" id="PF00361"/>
    </source>
</evidence>
<dbReference type="Pfam" id="PF01059">
    <property type="entry name" value="Oxidored_q5_N"/>
    <property type="match status" value="1"/>
</dbReference>
<evidence type="ECO:0000256" key="7">
    <source>
        <dbReference type="ARBA" id="ARBA00022692"/>
    </source>
</evidence>
<name>R4L457_9CHON</name>
<comment type="catalytic activity">
    <reaction evidence="15 16">
        <text>a ubiquinone + NADH + 5 H(+)(in) = a ubiquinol + NAD(+) + 4 H(+)(out)</text>
        <dbReference type="Rhea" id="RHEA:29091"/>
        <dbReference type="Rhea" id="RHEA-COMP:9565"/>
        <dbReference type="Rhea" id="RHEA-COMP:9566"/>
        <dbReference type="ChEBI" id="CHEBI:15378"/>
        <dbReference type="ChEBI" id="CHEBI:16389"/>
        <dbReference type="ChEBI" id="CHEBI:17976"/>
        <dbReference type="ChEBI" id="CHEBI:57540"/>
        <dbReference type="ChEBI" id="CHEBI:57945"/>
        <dbReference type="EC" id="7.1.1.2"/>
    </reaction>
</comment>
<geneLocation type="mitochondrion" evidence="19"/>
<dbReference type="GeneID" id="15824676"/>
<evidence type="ECO:0000256" key="8">
    <source>
        <dbReference type="ARBA" id="ARBA00022967"/>
    </source>
</evidence>
<proteinExistence type="inferred from homology"/>
<evidence type="ECO:0000256" key="6">
    <source>
        <dbReference type="ARBA" id="ARBA00022660"/>
    </source>
</evidence>
<sequence>MLKILIPTIMLLPTTWMINKKWLWSTITTYSLLIALLSLLLFKWNMDIGWDFSNQFMATDPLSTPLLILTCWLLPLMTLASQNHISPEPIVRQRTYIMLLIFLQAFLIMAFSATEMILFYIMFEATLIPTLIIITRWGNQTERLNAGTYFLFYTLIGSLPLLIALLLMQNNLGTLSMIIMQHSQLPNLFSWADKLWWVACLIAFLVKMPLYGIHLWLPKAHVEAPIAGSMILAAVLLKLGGYGMMRIIVMLNPLTKEMIYPFLILAIWGIIMTSSICLRQTDLKSLIAYSSVSHMGLVAGAILIQTPWSFAGAITLMIAHGLISSALFCLANTNYERIHSRTMLLARGLQIILPLTATWWLLTSLANLALPPSPNLMGELLIITSLFNWSNWTLILSGLGVLITASYSLYMFLLTQRGPTPLHILSLNPNYTREHLLMTLHLMPILLLMFKPELIWGWTF</sequence>
<evidence type="ECO:0000259" key="18">
    <source>
        <dbReference type="Pfam" id="PF01059"/>
    </source>
</evidence>
<dbReference type="NCBIfam" id="TIGR01972">
    <property type="entry name" value="NDH_I_M"/>
    <property type="match status" value="1"/>
</dbReference>
<dbReference type="PANTHER" id="PTHR43507:SF20">
    <property type="entry name" value="NADH-UBIQUINONE OXIDOREDUCTASE CHAIN 4"/>
    <property type="match status" value="1"/>
</dbReference>
<feature type="transmembrane region" description="Helical" evidence="16">
    <location>
        <begin position="286"/>
        <end position="304"/>
    </location>
</feature>
<feature type="transmembrane region" description="Helical" evidence="16">
    <location>
        <begin position="93"/>
        <end position="111"/>
    </location>
</feature>
<feature type="transmembrane region" description="Helical" evidence="16">
    <location>
        <begin position="117"/>
        <end position="137"/>
    </location>
</feature>
<keyword evidence="5 16" id="KW-0813">Transport</keyword>
<keyword evidence="6 16" id="KW-0679">Respiratory chain</keyword>
<accession>R4L457</accession>
<dbReference type="AlphaFoldDB" id="R4L457"/>
<feature type="transmembrane region" description="Helical" evidence="16">
    <location>
        <begin position="436"/>
        <end position="458"/>
    </location>
</feature>
<dbReference type="InterPro" id="IPR003918">
    <property type="entry name" value="NADH_UbQ_OxRdtase"/>
</dbReference>
<evidence type="ECO:0000313" key="19">
    <source>
        <dbReference type="EMBL" id="AGL13241.1"/>
    </source>
</evidence>
<dbReference type="GO" id="GO:0031966">
    <property type="term" value="C:mitochondrial membrane"/>
    <property type="evidence" value="ECO:0007669"/>
    <property type="project" value="UniProtKB-SubCell"/>
</dbReference>
<comment type="similarity">
    <text evidence="2 16">Belongs to the complex I subunit 4 family.</text>
</comment>
<keyword evidence="13 16" id="KW-0496">Mitochondrion</keyword>
<evidence type="ECO:0000256" key="4">
    <source>
        <dbReference type="ARBA" id="ARBA00021006"/>
    </source>
</evidence>
<keyword evidence="8" id="KW-1278">Translocase</keyword>
<dbReference type="PRINTS" id="PR01437">
    <property type="entry name" value="NUOXDRDTASE4"/>
</dbReference>
<feature type="transmembrane region" description="Helical" evidence="16">
    <location>
        <begin position="310"/>
        <end position="330"/>
    </location>
</feature>
<feature type="transmembrane region" description="Helical" evidence="16">
    <location>
        <begin position="62"/>
        <end position="81"/>
    </location>
</feature>
<dbReference type="GO" id="GO:0003954">
    <property type="term" value="F:NADH dehydrogenase activity"/>
    <property type="evidence" value="ECO:0007669"/>
    <property type="project" value="TreeGrafter"/>
</dbReference>
<keyword evidence="7 16" id="KW-0812">Transmembrane</keyword>
<dbReference type="RefSeq" id="YP_008082478.1">
    <property type="nucleotide sequence ID" value="NC_021442.1"/>
</dbReference>
<evidence type="ECO:0000256" key="16">
    <source>
        <dbReference type="RuleBase" id="RU003297"/>
    </source>
</evidence>
<dbReference type="GO" id="GO:0015990">
    <property type="term" value="P:electron transport coupled proton transport"/>
    <property type="evidence" value="ECO:0007669"/>
    <property type="project" value="TreeGrafter"/>
</dbReference>
<feature type="transmembrane region" description="Helical" evidence="16">
    <location>
        <begin position="390"/>
        <end position="415"/>
    </location>
</feature>
<reference evidence="19" key="1">
    <citation type="submission" date="2013-02" db="EMBL/GenBank/DDBJ databases">
        <authorList>
            <person name="Chang C.-H."/>
        </authorList>
    </citation>
    <scope>NUCLEOTIDE SEQUENCE</scope>
    <source>
        <tissue evidence="19">Muscle</tissue>
    </source>
</reference>